<name>A0ACB8ZCR4_9ASTR</name>
<comment type="caution">
    <text evidence="1">The sequence shown here is derived from an EMBL/GenBank/DDBJ whole genome shotgun (WGS) entry which is preliminary data.</text>
</comment>
<dbReference type="EMBL" id="CM042043">
    <property type="protein sequence ID" value="KAI3695465.1"/>
    <property type="molecule type" value="Genomic_DNA"/>
</dbReference>
<accession>A0ACB8ZCR4</accession>
<keyword evidence="2" id="KW-1185">Reference proteome</keyword>
<evidence type="ECO:0000313" key="2">
    <source>
        <dbReference type="Proteomes" id="UP001056120"/>
    </source>
</evidence>
<reference evidence="1 2" key="2">
    <citation type="journal article" date="2022" name="Mol. Ecol. Resour.">
        <title>The genomes of chicory, endive, great burdock and yacon provide insights into Asteraceae paleo-polyploidization history and plant inulin production.</title>
        <authorList>
            <person name="Fan W."/>
            <person name="Wang S."/>
            <person name="Wang H."/>
            <person name="Wang A."/>
            <person name="Jiang F."/>
            <person name="Liu H."/>
            <person name="Zhao H."/>
            <person name="Xu D."/>
            <person name="Zhang Y."/>
        </authorList>
    </citation>
    <scope>NUCLEOTIDE SEQUENCE [LARGE SCALE GENOMIC DNA]</scope>
    <source>
        <strain evidence="2">cv. Yunnan</strain>
        <tissue evidence="1">Leaves</tissue>
    </source>
</reference>
<organism evidence="1 2">
    <name type="scientific">Smallanthus sonchifolius</name>
    <dbReference type="NCBI Taxonomy" id="185202"/>
    <lineage>
        <taxon>Eukaryota</taxon>
        <taxon>Viridiplantae</taxon>
        <taxon>Streptophyta</taxon>
        <taxon>Embryophyta</taxon>
        <taxon>Tracheophyta</taxon>
        <taxon>Spermatophyta</taxon>
        <taxon>Magnoliopsida</taxon>
        <taxon>eudicotyledons</taxon>
        <taxon>Gunneridae</taxon>
        <taxon>Pentapetalae</taxon>
        <taxon>asterids</taxon>
        <taxon>campanulids</taxon>
        <taxon>Asterales</taxon>
        <taxon>Asteraceae</taxon>
        <taxon>Asteroideae</taxon>
        <taxon>Heliantheae alliance</taxon>
        <taxon>Millerieae</taxon>
        <taxon>Smallanthus</taxon>
    </lineage>
</organism>
<evidence type="ECO:0000313" key="1">
    <source>
        <dbReference type="EMBL" id="KAI3695465.1"/>
    </source>
</evidence>
<protein>
    <submittedName>
        <fullName evidence="1">Uncharacterized protein</fullName>
    </submittedName>
</protein>
<gene>
    <name evidence="1" type="ORF">L1987_78462</name>
</gene>
<proteinExistence type="predicted"/>
<dbReference type="Proteomes" id="UP001056120">
    <property type="component" value="Linkage Group LG26"/>
</dbReference>
<reference evidence="2" key="1">
    <citation type="journal article" date="2022" name="Mol. Ecol. Resour.">
        <title>The genomes of chicory, endive, great burdock and yacon provide insights into Asteraceae palaeo-polyploidization history and plant inulin production.</title>
        <authorList>
            <person name="Fan W."/>
            <person name="Wang S."/>
            <person name="Wang H."/>
            <person name="Wang A."/>
            <person name="Jiang F."/>
            <person name="Liu H."/>
            <person name="Zhao H."/>
            <person name="Xu D."/>
            <person name="Zhang Y."/>
        </authorList>
    </citation>
    <scope>NUCLEOTIDE SEQUENCE [LARGE SCALE GENOMIC DNA]</scope>
    <source>
        <strain evidence="2">cv. Yunnan</strain>
    </source>
</reference>
<sequence>MFYNYSTLSVDDLDDQVADVLEYFWINIIVITYDMDKVQLNTSIKFVVVYSHVKNPWPNVDAHSGVLLNIYDLTEASILCWTSVRKRTAGEWVNQISASYMERRGESTRHEHCET</sequence>